<dbReference type="GO" id="GO:0004594">
    <property type="term" value="F:pantothenate kinase activity"/>
    <property type="evidence" value="ECO:0007669"/>
    <property type="project" value="TreeGrafter"/>
</dbReference>
<keyword evidence="13" id="KW-0808">Transferase</keyword>
<keyword evidence="4" id="KW-0533">Nickel</keyword>
<comment type="function">
    <text evidence="11">Phosphatase which shows a preference for 4'-phosphopantetheine and its oxidatively damaged forms (sulfonate or S-sulfonate), providing strong indirect evidence that the phosphatase activity pre-empts damage in the coenzyme A (CoA) pathway. Hydrolyzing excess 4'-phosphopantetheine could constitute a directed overflow mechanism to prevent its oxidation to the S-sulfonate, sulfonate, or other forms. Hydrolyzing 4'-phosphopantetheine sulfonate or S-sulfonate would forestall their conversion to inactive forms of CoA and acyl carrier protein. May play a role in the physiological regulation of CoA intracellular levels.</text>
</comment>
<keyword evidence="8" id="KW-0944">Nitration</keyword>
<evidence type="ECO:0000256" key="4">
    <source>
        <dbReference type="ARBA" id="ARBA00022596"/>
    </source>
</evidence>
<keyword evidence="6" id="KW-0067">ATP-binding</keyword>
<comment type="cofactor">
    <cofactor evidence="1">
        <name>Ni(2+)</name>
        <dbReference type="ChEBI" id="CHEBI:49786"/>
    </cofactor>
</comment>
<evidence type="ECO:0000256" key="11">
    <source>
        <dbReference type="ARBA" id="ARBA00046055"/>
    </source>
</evidence>
<gene>
    <name evidence="13" type="ORF">RF11_15902</name>
</gene>
<sequence>MKTNNIDSIKYPVNLYGDVKHARRIALDIGGSLAKLVYVYESNKKQGSDDAASPLDFASLKPMFQMRFVAFETKYIETCLDFIQKLYLNKEMSLTSNVVFATGGGSVKYANLIKNKLGLELQKEDEIDCAVKGSIFLIKNIKNECFEFDKEHFPCFTYQICNGQANFPFLLANVGSGVSFIKVESSDKYERVGGTQIGGATFWGLGSQMTDSSGYADLLQMASDGVSENVDMLVQDIFGGDYELMNLPKTLIASSFGKCARSLQDRSIINKTQFSQKDSAKSLLRMICYNIGHLAVLYARIHNLNRIYFGGHFIQNNYMIILTISESVAFYSQSKIPAIFFKHDGFLGALGAFQNGILREKANGDKSTLKIPDDLASGGFFEENIATSSYGEYSVAKNLHPIKILSLDFDSQATCQFPLLLSGGEMFVDRDFVTEYVEYVSKWVPLFLNEFQNQYEFMDEKFQRLCLNFSEMINKRLDCYKFGNPLKISNYLNDILNIQDRFIRQFLVLDPFLGYKHKQNQIALNSLKYHLLKIDEIIDIKERHTAIFQSMFAGNLIDFSSKEILEMDPSKLEFMDCLNIVKKGKAQIFGGSMDLWIDAFENKKWEKRIFSLIKEFLKIGAHVILAANTYPSFNDVVCSELSLIFNRLKYICPVINQYQERISFVETGFSSSYLNLLAASPSLCETSLGVDLIIVEGHSRSLVGFLGAEFTCDVVYLGTVTSDFFAKRCGMSTLDTFIKFKFL</sequence>
<dbReference type="InterPro" id="IPR002791">
    <property type="entry name" value="ARMT1-like_metal-bd"/>
</dbReference>
<evidence type="ECO:0000259" key="12">
    <source>
        <dbReference type="Pfam" id="PF01937"/>
    </source>
</evidence>
<evidence type="ECO:0000313" key="14">
    <source>
        <dbReference type="Proteomes" id="UP000031668"/>
    </source>
</evidence>
<name>A0A0C2MTS0_THEKT</name>
<dbReference type="OrthoDB" id="6018540at2759"/>
<dbReference type="GO" id="GO:0005524">
    <property type="term" value="F:ATP binding"/>
    <property type="evidence" value="ECO:0007669"/>
    <property type="project" value="UniProtKB-KW"/>
</dbReference>
<dbReference type="InterPro" id="IPR004567">
    <property type="entry name" value="Type_II_PanK"/>
</dbReference>
<dbReference type="GO" id="GO:0005634">
    <property type="term" value="C:nucleus"/>
    <property type="evidence" value="ECO:0007669"/>
    <property type="project" value="TreeGrafter"/>
</dbReference>
<dbReference type="SUPFAM" id="SSF111321">
    <property type="entry name" value="AF1104-like"/>
    <property type="match status" value="1"/>
</dbReference>
<dbReference type="GO" id="GO:0015937">
    <property type="term" value="P:coenzyme A biosynthetic process"/>
    <property type="evidence" value="ECO:0007669"/>
    <property type="project" value="UniProtKB-KW"/>
</dbReference>
<dbReference type="Proteomes" id="UP000031668">
    <property type="component" value="Unassembled WGS sequence"/>
</dbReference>
<evidence type="ECO:0000256" key="2">
    <source>
        <dbReference type="ARBA" id="ARBA00011388"/>
    </source>
</evidence>
<keyword evidence="14" id="KW-1185">Reference proteome</keyword>
<evidence type="ECO:0000256" key="1">
    <source>
        <dbReference type="ARBA" id="ARBA00001967"/>
    </source>
</evidence>
<dbReference type="PANTHER" id="PTHR12280">
    <property type="entry name" value="PANTOTHENATE KINASE"/>
    <property type="match status" value="1"/>
</dbReference>
<comment type="subunit">
    <text evidence="2">Homodimer. Interacts with PKM.</text>
</comment>
<dbReference type="Gene3D" id="3.30.420.40">
    <property type="match status" value="1"/>
</dbReference>
<comment type="caution">
    <text evidence="13">The sequence shown here is derived from an EMBL/GenBank/DDBJ whole genome shotgun (WGS) entry which is preliminary data.</text>
</comment>
<dbReference type="SUPFAM" id="SSF53067">
    <property type="entry name" value="Actin-like ATPase domain"/>
    <property type="match status" value="2"/>
</dbReference>
<evidence type="ECO:0000256" key="10">
    <source>
        <dbReference type="ARBA" id="ARBA00032948"/>
    </source>
</evidence>
<dbReference type="CDD" id="cd24123">
    <property type="entry name" value="ASKHA_NBD_PanK-II_Pank4"/>
    <property type="match status" value="1"/>
</dbReference>
<evidence type="ECO:0000256" key="3">
    <source>
        <dbReference type="ARBA" id="ARBA00019490"/>
    </source>
</evidence>
<keyword evidence="7" id="KW-0173">Coenzyme A biosynthesis</keyword>
<feature type="domain" description="Damage-control phosphatase ARMT1-like metal-binding" evidence="12">
    <location>
        <begin position="497"/>
        <end position="730"/>
    </location>
</feature>
<dbReference type="NCBIfam" id="TIGR00555">
    <property type="entry name" value="panK_eukar"/>
    <property type="match status" value="1"/>
</dbReference>
<organism evidence="13 14">
    <name type="scientific">Thelohanellus kitauei</name>
    <name type="common">Myxosporean</name>
    <dbReference type="NCBI Taxonomy" id="669202"/>
    <lineage>
        <taxon>Eukaryota</taxon>
        <taxon>Metazoa</taxon>
        <taxon>Cnidaria</taxon>
        <taxon>Myxozoa</taxon>
        <taxon>Myxosporea</taxon>
        <taxon>Bivalvulida</taxon>
        <taxon>Platysporina</taxon>
        <taxon>Myxobolidae</taxon>
        <taxon>Thelohanellus</taxon>
    </lineage>
</organism>
<dbReference type="GO" id="GO:0005829">
    <property type="term" value="C:cytosol"/>
    <property type="evidence" value="ECO:0007669"/>
    <property type="project" value="TreeGrafter"/>
</dbReference>
<evidence type="ECO:0000256" key="8">
    <source>
        <dbReference type="ARBA" id="ARBA00023074"/>
    </source>
</evidence>
<evidence type="ECO:0000256" key="7">
    <source>
        <dbReference type="ARBA" id="ARBA00022993"/>
    </source>
</evidence>
<evidence type="ECO:0000256" key="5">
    <source>
        <dbReference type="ARBA" id="ARBA00022741"/>
    </source>
</evidence>
<accession>A0A0C2MTS0</accession>
<dbReference type="Gene3D" id="3.30.420.510">
    <property type="match status" value="1"/>
</dbReference>
<dbReference type="Pfam" id="PF03630">
    <property type="entry name" value="Fumble"/>
    <property type="match status" value="1"/>
</dbReference>
<proteinExistence type="predicted"/>
<evidence type="ECO:0000256" key="9">
    <source>
        <dbReference type="ARBA" id="ARBA00029347"/>
    </source>
</evidence>
<dbReference type="Gene3D" id="3.40.50.10880">
    <property type="entry name" value="Uncharacterised protein PF01937, DUF89, domain 3"/>
    <property type="match status" value="1"/>
</dbReference>
<reference evidence="13 14" key="1">
    <citation type="journal article" date="2014" name="Genome Biol. Evol.">
        <title>The genome of the myxosporean Thelohanellus kitauei shows adaptations to nutrient acquisition within its fish host.</title>
        <authorList>
            <person name="Yang Y."/>
            <person name="Xiong J."/>
            <person name="Zhou Z."/>
            <person name="Huo F."/>
            <person name="Miao W."/>
            <person name="Ran C."/>
            <person name="Liu Y."/>
            <person name="Zhang J."/>
            <person name="Feng J."/>
            <person name="Wang M."/>
            <person name="Wang M."/>
            <person name="Wang L."/>
            <person name="Yao B."/>
        </authorList>
    </citation>
    <scope>NUCLEOTIDE SEQUENCE [LARGE SCALE GENOMIC DNA]</scope>
    <source>
        <strain evidence="13">Wuqing</strain>
    </source>
</reference>
<protein>
    <recommendedName>
        <fullName evidence="3">4'-phosphopantetheine phosphatase</fullName>
    </recommendedName>
    <alternativeName>
        <fullName evidence="10">Inactive pantothenic acid kinase 4</fullName>
    </alternativeName>
</protein>
<keyword evidence="13" id="KW-0418">Kinase</keyword>
<dbReference type="AlphaFoldDB" id="A0A0C2MTS0"/>
<dbReference type="Pfam" id="PF01937">
    <property type="entry name" value="ARMT1-like_dom"/>
    <property type="match status" value="1"/>
</dbReference>
<dbReference type="InterPro" id="IPR036075">
    <property type="entry name" value="ARMT-1-like_metal-bd_sf"/>
</dbReference>
<dbReference type="EMBL" id="JWZT01004017">
    <property type="protein sequence ID" value="KII65082.1"/>
    <property type="molecule type" value="Genomic_DNA"/>
</dbReference>
<comment type="catalytic activity">
    <reaction evidence="9">
        <text>(R)-4'-phospho-S-sulfopantetheine + H2O = (R)-S-sulfopantetheine + phosphate</text>
        <dbReference type="Rhea" id="RHEA:68340"/>
        <dbReference type="ChEBI" id="CHEBI:15377"/>
        <dbReference type="ChEBI" id="CHEBI:43474"/>
        <dbReference type="ChEBI" id="CHEBI:177302"/>
        <dbReference type="ChEBI" id="CHEBI:177303"/>
    </reaction>
    <physiologicalReaction direction="left-to-right" evidence="9">
        <dbReference type="Rhea" id="RHEA:68341"/>
    </physiologicalReaction>
</comment>
<evidence type="ECO:0000256" key="6">
    <source>
        <dbReference type="ARBA" id="ARBA00022840"/>
    </source>
</evidence>
<dbReference type="PANTHER" id="PTHR12280:SF20">
    <property type="entry name" value="4'-PHOSPHOPANTETHEINE PHOSPHATASE"/>
    <property type="match status" value="1"/>
</dbReference>
<evidence type="ECO:0000313" key="13">
    <source>
        <dbReference type="EMBL" id="KII65082.1"/>
    </source>
</evidence>
<keyword evidence="5" id="KW-0547">Nucleotide-binding</keyword>
<dbReference type="InterPro" id="IPR043129">
    <property type="entry name" value="ATPase_NBD"/>
</dbReference>